<dbReference type="PIRSF" id="PIRSF000097">
    <property type="entry name" value="AKR"/>
    <property type="match status" value="1"/>
</dbReference>
<gene>
    <name evidence="5" type="ORF">OB960_19620</name>
</gene>
<organism evidence="5 6">
    <name type="scientific">Natronoglomus mannanivorans</name>
    <dbReference type="NCBI Taxonomy" id="2979990"/>
    <lineage>
        <taxon>Archaea</taxon>
        <taxon>Methanobacteriati</taxon>
        <taxon>Methanobacteriota</taxon>
        <taxon>Stenosarchaea group</taxon>
        <taxon>Halobacteria</taxon>
        <taxon>Halobacteriales</taxon>
        <taxon>Natrialbaceae</taxon>
        <taxon>Natronoglomus</taxon>
    </lineage>
</organism>
<accession>A0AAP2Z1W4</accession>
<dbReference type="Proteomes" id="UP001321018">
    <property type="component" value="Unassembled WGS sequence"/>
</dbReference>
<feature type="domain" description="NADP-dependent oxidoreductase" evidence="4">
    <location>
        <begin position="14"/>
        <end position="254"/>
    </location>
</feature>
<dbReference type="SUPFAM" id="SSF51430">
    <property type="entry name" value="NAD(P)-linked oxidoreductase"/>
    <property type="match status" value="1"/>
</dbReference>
<dbReference type="InterPro" id="IPR020471">
    <property type="entry name" value="AKR"/>
</dbReference>
<evidence type="ECO:0000313" key="5">
    <source>
        <dbReference type="EMBL" id="MCU4743596.1"/>
    </source>
</evidence>
<dbReference type="PANTHER" id="PTHR43827">
    <property type="entry name" value="2,5-DIKETO-D-GLUCONIC ACID REDUCTASE"/>
    <property type="match status" value="1"/>
</dbReference>
<dbReference type="AlphaFoldDB" id="A0AAP2Z1W4"/>
<dbReference type="InterPro" id="IPR023210">
    <property type="entry name" value="NADP_OxRdtase_dom"/>
</dbReference>
<evidence type="ECO:0000313" key="6">
    <source>
        <dbReference type="Proteomes" id="UP001321018"/>
    </source>
</evidence>
<reference evidence="5" key="1">
    <citation type="submission" date="2022-09" db="EMBL/GenBank/DDBJ databases">
        <title>Enrichment on poylsaccharides allowed isolation of novel metabolic and taxonomic groups of Haloarchaea.</title>
        <authorList>
            <person name="Sorokin D.Y."/>
            <person name="Elcheninov A.G."/>
            <person name="Khizhniak T.V."/>
            <person name="Kolganova T.V."/>
            <person name="Kublanov I.V."/>
        </authorList>
    </citation>
    <scope>NUCLEOTIDE SEQUENCE</scope>
    <source>
        <strain evidence="5">AArc-xg1-1</strain>
    </source>
</reference>
<dbReference type="Gene3D" id="3.20.20.100">
    <property type="entry name" value="NADP-dependent oxidoreductase domain"/>
    <property type="match status" value="1"/>
</dbReference>
<evidence type="ECO:0000259" key="4">
    <source>
        <dbReference type="Pfam" id="PF00248"/>
    </source>
</evidence>
<dbReference type="RefSeq" id="WP_338005413.1">
    <property type="nucleotide sequence ID" value="NZ_JAOPKA010000016.1"/>
</dbReference>
<dbReference type="PANTHER" id="PTHR43827:SF3">
    <property type="entry name" value="NADP-DEPENDENT OXIDOREDUCTASE DOMAIN-CONTAINING PROTEIN"/>
    <property type="match status" value="1"/>
</dbReference>
<dbReference type="InterPro" id="IPR036812">
    <property type="entry name" value="NAD(P)_OxRdtase_dom_sf"/>
</dbReference>
<dbReference type="Pfam" id="PF00248">
    <property type="entry name" value="Aldo_ket_red"/>
    <property type="match status" value="1"/>
</dbReference>
<dbReference type="PRINTS" id="PR00069">
    <property type="entry name" value="ALDKETRDTASE"/>
</dbReference>
<dbReference type="InterPro" id="IPR018170">
    <property type="entry name" value="Aldo/ket_reductase_CS"/>
</dbReference>
<dbReference type="GO" id="GO:0016616">
    <property type="term" value="F:oxidoreductase activity, acting on the CH-OH group of donors, NAD or NADP as acceptor"/>
    <property type="evidence" value="ECO:0007669"/>
    <property type="project" value="UniProtKB-ARBA"/>
</dbReference>
<dbReference type="EMBL" id="JAOPKA010000016">
    <property type="protein sequence ID" value="MCU4743596.1"/>
    <property type="molecule type" value="Genomic_DNA"/>
</dbReference>
<name>A0AAP2Z1W4_9EURY</name>
<keyword evidence="3" id="KW-0560">Oxidoreductase</keyword>
<keyword evidence="2" id="KW-0521">NADP</keyword>
<dbReference type="PROSITE" id="PS00798">
    <property type="entry name" value="ALDOKETO_REDUCTASE_1"/>
    <property type="match status" value="1"/>
</dbReference>
<sequence>MLSVTARGVEIPALGFGTARMDDHDERVRAIAAALEAGYRHLDTAQVYGSEPAVGEAIQEADVDREELFVTTKLADDNRAHGDVIHSVHESLDHLEMETVDLLLIHSPNDEISHEETLDAMNELRDDGLVSHLGVSNFSVDQTREAVAHSTAPIVTNQVEYHLHHRQDDLLEYCIDEEMMLTAYSPLGVGDALDEDVLQEIGDRHDKTAAQVAIRWLLQQPQVSTIPMSSSPDHVRENFDVFDFELTGEEMRDVFRVTGGLSDDLASKLDL</sequence>
<proteinExistence type="inferred from homology"/>
<evidence type="ECO:0000256" key="2">
    <source>
        <dbReference type="ARBA" id="ARBA00022857"/>
    </source>
</evidence>
<comment type="caution">
    <text evidence="5">The sequence shown here is derived from an EMBL/GenBank/DDBJ whole genome shotgun (WGS) entry which is preliminary data.</text>
</comment>
<protein>
    <submittedName>
        <fullName evidence="5">Aldo/keto reductase</fullName>
    </submittedName>
</protein>
<evidence type="ECO:0000256" key="3">
    <source>
        <dbReference type="ARBA" id="ARBA00023002"/>
    </source>
</evidence>
<comment type="similarity">
    <text evidence="1">Belongs to the aldo/keto reductase family.</text>
</comment>
<evidence type="ECO:0000256" key="1">
    <source>
        <dbReference type="ARBA" id="ARBA00007905"/>
    </source>
</evidence>